<keyword evidence="2" id="KW-1185">Reference proteome</keyword>
<organism evidence="1 2">
    <name type="scientific">Peronosclerospora sorghi</name>
    <dbReference type="NCBI Taxonomy" id="230839"/>
    <lineage>
        <taxon>Eukaryota</taxon>
        <taxon>Sar</taxon>
        <taxon>Stramenopiles</taxon>
        <taxon>Oomycota</taxon>
        <taxon>Peronosporomycetes</taxon>
        <taxon>Peronosporales</taxon>
        <taxon>Peronosporaceae</taxon>
        <taxon>Peronosclerospora</taxon>
    </lineage>
</organism>
<proteinExistence type="predicted"/>
<evidence type="ECO:0000313" key="2">
    <source>
        <dbReference type="Proteomes" id="UP001163321"/>
    </source>
</evidence>
<evidence type="ECO:0000313" key="1">
    <source>
        <dbReference type="EMBL" id="KAI9919495.1"/>
    </source>
</evidence>
<reference evidence="1 2" key="1">
    <citation type="journal article" date="2022" name="bioRxiv">
        <title>The genome of the oomycete Peronosclerospora sorghi, a cosmopolitan pathogen of maize and sorghum, is inflated with dispersed pseudogenes.</title>
        <authorList>
            <person name="Fletcher K."/>
            <person name="Martin F."/>
            <person name="Isakeit T."/>
            <person name="Cavanaugh K."/>
            <person name="Magill C."/>
            <person name="Michelmore R."/>
        </authorList>
    </citation>
    <scope>NUCLEOTIDE SEQUENCE [LARGE SCALE GENOMIC DNA]</scope>
    <source>
        <strain evidence="1">P6</strain>
    </source>
</reference>
<protein>
    <submittedName>
        <fullName evidence="1">Uncharacterized protein</fullName>
    </submittedName>
</protein>
<comment type="caution">
    <text evidence="1">The sequence shown here is derived from an EMBL/GenBank/DDBJ whole genome shotgun (WGS) entry which is preliminary data.</text>
</comment>
<gene>
    <name evidence="1" type="ORF">PsorP6_017593</name>
</gene>
<dbReference type="EMBL" id="CM047590">
    <property type="protein sequence ID" value="KAI9919495.1"/>
    <property type="molecule type" value="Genomic_DNA"/>
</dbReference>
<dbReference type="Proteomes" id="UP001163321">
    <property type="component" value="Chromosome 11"/>
</dbReference>
<name>A0ACC0WKU3_9STRA</name>
<accession>A0ACC0WKU3</accession>
<sequence>MRSSSRCIHTFEPPHWDDDEASHAFPPLLHLLAHATLELIVTKKHTDVRYVMVVHQTDVNVMWHLSRSFDEYRKLQHRLLKQLHHGHFCNAECPWLYGFLKSYFPTKLFAPFSTSARVMAQRKEQLEHFFAALYGFLMHKRNVTCEILRTSVARELVDFLYANALDHYQLHDALERSPALESPLKVQVRERPGDAPAPPQRESFLTNSFQSSHPDETLVQDVHTDTCGICNASLSRDAFGSLTSTCCSSMLTASPSGTDAAGSMLGRSSSTESHHASTRLSSSGRGQIPTPAPRRRRRRRAPPYYVTTLTCGHQFHDECIVPKLNESLACPTCGRVQTNA</sequence>